<dbReference type="InterPro" id="IPR050323">
    <property type="entry name" value="Ribosomal_protein_uL10"/>
</dbReference>
<dbReference type="InterPro" id="IPR030670">
    <property type="entry name" value="uL10_eukaryotes"/>
</dbReference>
<dbReference type="CDD" id="cd05795">
    <property type="entry name" value="Ribosomal_P0_L10e"/>
    <property type="match status" value="1"/>
</dbReference>
<sequence length="269" mass="29447">MKPATKNPKKAEYFLKLESLVGKFSKILIVEADHVGSRQMAEVRHALRGKAVVLMGKNTMIRRALSRVVAQTPQVEALIQAVKLNIGFVFCDEEPTEVRKIILDKKTPELARQGVIAPCDVFVQPGGTGLDPSQTSFFQALGIATKIVRSQIEIQSQVHLIKEGEKVSASAASLLQKLNVKPFTYGLIVKSIYDNGDLYDASILDLSTSDVMESFKSSVNEVAALSLALDYPSAASISHTLIHAFKNCAALVLQSDYVFPEMEPMKNLI</sequence>
<dbReference type="InterPro" id="IPR043141">
    <property type="entry name" value="Ribosomal_uL10-like_sf"/>
</dbReference>
<dbReference type="GO" id="GO:0005840">
    <property type="term" value="C:ribosome"/>
    <property type="evidence" value="ECO:0007669"/>
    <property type="project" value="UniProtKB-KW"/>
</dbReference>
<dbReference type="SUPFAM" id="SSF160369">
    <property type="entry name" value="Ribosomal protein L10-like"/>
    <property type="match status" value="1"/>
</dbReference>
<evidence type="ECO:0000256" key="1">
    <source>
        <dbReference type="ARBA" id="ARBA00008889"/>
    </source>
</evidence>
<dbReference type="PANTHER" id="PTHR45699:SF3">
    <property type="entry name" value="LARGE RIBOSOMAL SUBUNIT PROTEIN UL10"/>
    <property type="match status" value="1"/>
</dbReference>
<dbReference type="Pfam" id="PF17777">
    <property type="entry name" value="RL10P_insert"/>
    <property type="match status" value="1"/>
</dbReference>
<evidence type="ECO:0000313" key="6">
    <source>
        <dbReference type="Proteomes" id="UP000823046"/>
    </source>
</evidence>
<proteinExistence type="inferred from homology"/>
<evidence type="ECO:0000259" key="4">
    <source>
        <dbReference type="Pfam" id="PF17777"/>
    </source>
</evidence>
<evidence type="ECO:0000256" key="2">
    <source>
        <dbReference type="ARBA" id="ARBA00022980"/>
    </source>
</evidence>
<keyword evidence="3" id="KW-0687">Ribonucleoprotein</keyword>
<evidence type="ECO:0000313" key="5">
    <source>
        <dbReference type="EMBL" id="KAF8819287.1"/>
    </source>
</evidence>
<dbReference type="InterPro" id="IPR001790">
    <property type="entry name" value="Ribosomal_uL10"/>
</dbReference>
<keyword evidence="6" id="KW-1185">Reference proteome</keyword>
<accession>A0ABQ7J5M4</accession>
<comment type="caution">
    <text evidence="5">The sequence shown here is derived from an EMBL/GenBank/DDBJ whole genome shotgun (WGS) entry which is preliminary data.</text>
</comment>
<organism evidence="5 6">
    <name type="scientific">Cardiosporidium cionae</name>
    <dbReference type="NCBI Taxonomy" id="476202"/>
    <lineage>
        <taxon>Eukaryota</taxon>
        <taxon>Sar</taxon>
        <taxon>Alveolata</taxon>
        <taxon>Apicomplexa</taxon>
        <taxon>Aconoidasida</taxon>
        <taxon>Nephromycida</taxon>
        <taxon>Cardiosporidium</taxon>
    </lineage>
</organism>
<reference evidence="5 6" key="1">
    <citation type="journal article" date="2020" name="bioRxiv">
        <title>Metabolic contributions of an alphaproteobacterial endosymbiont in the apicomplexan Cardiosporidium cionae.</title>
        <authorList>
            <person name="Hunter E.S."/>
            <person name="Paight C.J."/>
            <person name="Lane C.E."/>
        </authorList>
    </citation>
    <scope>NUCLEOTIDE SEQUENCE [LARGE SCALE GENOMIC DNA]</scope>
    <source>
        <strain evidence="5">ESH_2018</strain>
    </source>
</reference>
<dbReference type="EMBL" id="JADAQX010000839">
    <property type="protein sequence ID" value="KAF8819287.1"/>
    <property type="molecule type" value="Genomic_DNA"/>
</dbReference>
<dbReference type="Gene3D" id="3.30.70.1730">
    <property type="match status" value="1"/>
</dbReference>
<dbReference type="Proteomes" id="UP000823046">
    <property type="component" value="Unassembled WGS sequence"/>
</dbReference>
<dbReference type="InterPro" id="IPR040637">
    <property type="entry name" value="Ribosomal_uL10-like_insert"/>
</dbReference>
<gene>
    <name evidence="5" type="primary">RPP0</name>
    <name evidence="5" type="ORF">IE077_001246</name>
</gene>
<feature type="domain" description="Large ribosomal subunit protein uL10-like insertion" evidence="4">
    <location>
        <begin position="111"/>
        <end position="180"/>
    </location>
</feature>
<dbReference type="PANTHER" id="PTHR45699">
    <property type="entry name" value="60S ACIDIC RIBOSOMAL PROTEIN P0"/>
    <property type="match status" value="1"/>
</dbReference>
<evidence type="ECO:0000256" key="3">
    <source>
        <dbReference type="ARBA" id="ARBA00023274"/>
    </source>
</evidence>
<dbReference type="PIRSF" id="PIRSF039087">
    <property type="entry name" value="L10E"/>
    <property type="match status" value="1"/>
</dbReference>
<comment type="similarity">
    <text evidence="1">Belongs to the universal ribosomal protein uL10 family.</text>
</comment>
<dbReference type="Gene3D" id="3.90.105.20">
    <property type="match status" value="1"/>
</dbReference>
<keyword evidence="2 5" id="KW-0689">Ribosomal protein</keyword>
<name>A0ABQ7J5M4_9APIC</name>
<dbReference type="InterPro" id="IPR043164">
    <property type="entry name" value="Ribosomal_uL10-like_insert_sf"/>
</dbReference>
<dbReference type="Pfam" id="PF00466">
    <property type="entry name" value="Ribosomal_L10"/>
    <property type="match status" value="1"/>
</dbReference>
<protein>
    <submittedName>
        <fullName evidence="5">Ribosomal protein RPP0</fullName>
    </submittedName>
</protein>